<protein>
    <recommendedName>
        <fullName evidence="3">D-serine dehydratase-like domain-containing protein</fullName>
    </recommendedName>
</protein>
<proteinExistence type="inferred from homology"/>
<dbReference type="GO" id="GO:0008721">
    <property type="term" value="F:D-serine ammonia-lyase activity"/>
    <property type="evidence" value="ECO:0007669"/>
    <property type="project" value="TreeGrafter"/>
</dbReference>
<feature type="domain" description="D-serine dehydratase-like" evidence="3">
    <location>
        <begin position="251"/>
        <end position="358"/>
    </location>
</feature>
<dbReference type="Pfam" id="PF14031">
    <property type="entry name" value="D-ser_dehydrat"/>
    <property type="match status" value="1"/>
</dbReference>
<keyword evidence="2" id="KW-0456">Lyase</keyword>
<evidence type="ECO:0000256" key="1">
    <source>
        <dbReference type="ARBA" id="ARBA00005323"/>
    </source>
</evidence>
<dbReference type="PANTHER" id="PTHR28004">
    <property type="entry name" value="ZGC:162816-RELATED"/>
    <property type="match status" value="1"/>
</dbReference>
<dbReference type="SUPFAM" id="SSF51419">
    <property type="entry name" value="PLP-binding barrel"/>
    <property type="match status" value="1"/>
</dbReference>
<dbReference type="InterPro" id="IPR001608">
    <property type="entry name" value="Ala_racemase_N"/>
</dbReference>
<evidence type="ECO:0000313" key="4">
    <source>
        <dbReference type="EMBL" id="KYG74217.1"/>
    </source>
</evidence>
<dbReference type="GO" id="GO:0036088">
    <property type="term" value="P:D-serine catabolic process"/>
    <property type="evidence" value="ECO:0007669"/>
    <property type="project" value="TreeGrafter"/>
</dbReference>
<dbReference type="PANTHER" id="PTHR28004:SF2">
    <property type="entry name" value="D-SERINE DEHYDRATASE"/>
    <property type="match status" value="1"/>
</dbReference>
<name>A0A150X655_9BACT</name>
<dbReference type="Proteomes" id="UP000075606">
    <property type="component" value="Unassembled WGS sequence"/>
</dbReference>
<sequence length="368" mass="40870">MELKITRPTLLLDENKMLANLQRMLEKAERTGTELIPHFKTHQSKEIGQLIKEKGVKKITVSSMKMAEYFAQNGWNDITVAFPFNPLEIDVANQLIEQGGALTILVSDPAVVSILAGRFSGKVNVLVEVDAGYNRSGIDSAETDLIKSLLTELKEDAYMDFYGLYCHPGNTYQTDNIEEIRQIWAAAIKKVNGLKNAILPLAPDLKVRMGDTPGCTVVEDMDGVDEIGPGNFIFYDLVMNYLNVCDESDIAVAVACPVVAKYEERNQIVVHGGAVHFSKDHLFDDQERKFFGELVILAEDGWSQIISEAKLTSLSQEHGVLTVNQETFNTIQIGDVLGFLPIHSCLTANLLKSYLTLDGKVYEHLENS</sequence>
<comment type="caution">
    <text evidence="4">The sequence shown here is derived from an EMBL/GenBank/DDBJ whole genome shotgun (WGS) entry which is preliminary data.</text>
</comment>
<dbReference type="Gene3D" id="2.40.37.20">
    <property type="entry name" value="D-serine dehydratase-like domain"/>
    <property type="match status" value="1"/>
</dbReference>
<comment type="similarity">
    <text evidence="1">Belongs to the DSD1 family.</text>
</comment>
<dbReference type="Pfam" id="PF01168">
    <property type="entry name" value="Ala_racemase_N"/>
    <property type="match status" value="1"/>
</dbReference>
<dbReference type="RefSeq" id="WP_068223907.1">
    <property type="nucleotide sequence ID" value="NZ_CP139724.1"/>
</dbReference>
<organism evidence="4 5">
    <name type="scientific">Roseivirga spongicola</name>
    <dbReference type="NCBI Taxonomy" id="333140"/>
    <lineage>
        <taxon>Bacteria</taxon>
        <taxon>Pseudomonadati</taxon>
        <taxon>Bacteroidota</taxon>
        <taxon>Cytophagia</taxon>
        <taxon>Cytophagales</taxon>
        <taxon>Roseivirgaceae</taxon>
        <taxon>Roseivirga</taxon>
    </lineage>
</organism>
<dbReference type="AlphaFoldDB" id="A0A150X655"/>
<keyword evidence="5" id="KW-1185">Reference proteome</keyword>
<dbReference type="Gene3D" id="3.20.20.10">
    <property type="entry name" value="Alanine racemase"/>
    <property type="match status" value="1"/>
</dbReference>
<evidence type="ECO:0000313" key="5">
    <source>
        <dbReference type="Proteomes" id="UP000075606"/>
    </source>
</evidence>
<dbReference type="STRING" id="333140.AWW68_16345"/>
<dbReference type="OrthoDB" id="9788869at2"/>
<evidence type="ECO:0000256" key="2">
    <source>
        <dbReference type="ARBA" id="ARBA00023239"/>
    </source>
</evidence>
<dbReference type="EMBL" id="LRPC01000028">
    <property type="protein sequence ID" value="KYG74217.1"/>
    <property type="molecule type" value="Genomic_DNA"/>
</dbReference>
<dbReference type="InterPro" id="IPR042208">
    <property type="entry name" value="D-ser_dehydrat-like_sf"/>
</dbReference>
<dbReference type="InterPro" id="IPR029066">
    <property type="entry name" value="PLP-binding_barrel"/>
</dbReference>
<dbReference type="SMART" id="SM01119">
    <property type="entry name" value="D-ser_dehydrat"/>
    <property type="match status" value="1"/>
</dbReference>
<reference evidence="4 5" key="1">
    <citation type="submission" date="2016-01" db="EMBL/GenBank/DDBJ databases">
        <title>Genome sequencing of Roseivirga spongicola UST030701-084.</title>
        <authorList>
            <person name="Selvaratnam C."/>
            <person name="Thevarajoo S."/>
            <person name="Goh K.M."/>
            <person name="Ee R."/>
            <person name="Chan K.-G."/>
            <person name="Chong C.S."/>
        </authorList>
    </citation>
    <scope>NUCLEOTIDE SEQUENCE [LARGE SCALE GENOMIC DNA]</scope>
    <source>
        <strain evidence="4 5">UST030701-084</strain>
    </source>
</reference>
<evidence type="ECO:0000259" key="3">
    <source>
        <dbReference type="SMART" id="SM01119"/>
    </source>
</evidence>
<dbReference type="InterPro" id="IPR026956">
    <property type="entry name" value="D-ser_dehydrat-like_dom"/>
</dbReference>
<dbReference type="InterPro" id="IPR051466">
    <property type="entry name" value="D-amino_acid_metab_enzyme"/>
</dbReference>
<gene>
    <name evidence="4" type="ORF">AWW68_16345</name>
</gene>
<accession>A0A150X655</accession>